<sequence length="460" mass="52272">MKKSNWLQIPLFFMLGCVLLFSCRKDTAVDISDLPNLGGDTWSKNNIDEWIHDTLTVPFNIEVKYKFDEFEQSLTRDLTPPKEERVIPVLRILKTVWMDTYMENGGDKFFKTLVPKQIVLVGSASYNSNGTITIGEAEGGKKVLLYEINDLDFKKRDQIIRMMHTVEHEFGHIMHQNKLYDPAFKTICPGGDYTANWANVSAAQAHALGFVTPYASSAYDEDFVETIATLLVEGQAYFDHLVSEQAADGQQKLRAKEDLVVEYFKTKWDIDFRELQKSVYLALEEVAPVPVVPLSDDLSAMGTYHTLYFGNGDFAGNLHGNFDQTLGKVVSAIHNNLGDIADSLYFRFKNADTLLLHWRMHPDDGSNSYYLADIYFHMNKSESGEMKFGAPIIFPNRDGYNGSNASYYKNTMQPFFDYLSNNTFIAKWPNGKPDPFAQIQIGAIYQTDDDASYMQARLGY</sequence>
<dbReference type="KEGG" id="agi:FSB73_04090"/>
<dbReference type="Pfam" id="PF15890">
    <property type="entry name" value="Peptidase_Mx1"/>
    <property type="match status" value="1"/>
</dbReference>
<gene>
    <name evidence="1" type="ORF">FSB73_04090</name>
</gene>
<organism evidence="1 2">
    <name type="scientific">Arachidicoccus ginsenosidivorans</name>
    <dbReference type="NCBI Taxonomy" id="496057"/>
    <lineage>
        <taxon>Bacteria</taxon>
        <taxon>Pseudomonadati</taxon>
        <taxon>Bacteroidota</taxon>
        <taxon>Chitinophagia</taxon>
        <taxon>Chitinophagales</taxon>
        <taxon>Chitinophagaceae</taxon>
        <taxon>Arachidicoccus</taxon>
    </lineage>
</organism>
<dbReference type="OrthoDB" id="1113652at2"/>
<dbReference type="Proteomes" id="UP000321291">
    <property type="component" value="Chromosome"/>
</dbReference>
<evidence type="ECO:0000313" key="2">
    <source>
        <dbReference type="Proteomes" id="UP000321291"/>
    </source>
</evidence>
<dbReference type="RefSeq" id="WP_146780241.1">
    <property type="nucleotide sequence ID" value="NZ_CP042434.1"/>
</dbReference>
<protein>
    <recommendedName>
        <fullName evidence="3">Substrate import-associated zinc metallohydrolase lipoprotein</fullName>
    </recommendedName>
</protein>
<name>A0A5B8VJ55_9BACT</name>
<dbReference type="NCBIfam" id="TIGR04549">
    <property type="entry name" value="LP_HExxH_w_tonB"/>
    <property type="match status" value="1"/>
</dbReference>
<accession>A0A5B8VJ55</accession>
<dbReference type="InterPro" id="IPR030890">
    <property type="entry name" value="LP_HExxH_w_TonB"/>
</dbReference>
<dbReference type="PROSITE" id="PS51257">
    <property type="entry name" value="PROKAR_LIPOPROTEIN"/>
    <property type="match status" value="1"/>
</dbReference>
<dbReference type="Gene3D" id="3.40.390.70">
    <property type="match status" value="1"/>
</dbReference>
<dbReference type="AlphaFoldDB" id="A0A5B8VJ55"/>
<keyword evidence="2" id="KW-1185">Reference proteome</keyword>
<evidence type="ECO:0008006" key="3">
    <source>
        <dbReference type="Google" id="ProtNLM"/>
    </source>
</evidence>
<proteinExistence type="predicted"/>
<dbReference type="EMBL" id="CP042434">
    <property type="protein sequence ID" value="QEC70982.1"/>
    <property type="molecule type" value="Genomic_DNA"/>
</dbReference>
<reference evidence="1 2" key="1">
    <citation type="journal article" date="2017" name="Int. J. Syst. Evol. Microbiol.">
        <title>Arachidicoccus ginsenosidivorans sp. nov., with ginsenoside-converting activity isolated from ginseng cultivating soil.</title>
        <authorList>
            <person name="Siddiqi M.Z."/>
            <person name="Aslam Z."/>
            <person name="Im W.T."/>
        </authorList>
    </citation>
    <scope>NUCLEOTIDE SEQUENCE [LARGE SCALE GENOMIC DNA]</scope>
    <source>
        <strain evidence="1 2">Gsoil 809</strain>
    </source>
</reference>
<evidence type="ECO:0000313" key="1">
    <source>
        <dbReference type="EMBL" id="QEC70982.1"/>
    </source>
</evidence>